<keyword evidence="3" id="KW-1185">Reference proteome</keyword>
<dbReference type="RefSeq" id="WP_066714196.1">
    <property type="nucleotide sequence ID" value="NZ_JARFNM010000001.1"/>
</dbReference>
<dbReference type="AlphaFoldDB" id="A0A133YBK3"/>
<evidence type="ECO:0000313" key="3">
    <source>
        <dbReference type="Proteomes" id="UP000070080"/>
    </source>
</evidence>
<accession>A0A133YBK3</accession>
<evidence type="ECO:0000313" key="2">
    <source>
        <dbReference type="EMBL" id="KXB40579.1"/>
    </source>
</evidence>
<dbReference type="EMBL" id="LSCV01000027">
    <property type="protein sequence ID" value="KXB40579.1"/>
    <property type="molecule type" value="Genomic_DNA"/>
</dbReference>
<dbReference type="OrthoDB" id="1701606at2"/>
<keyword evidence="1" id="KW-0812">Transmembrane</keyword>
<reference evidence="3" key="1">
    <citation type="submission" date="2016-01" db="EMBL/GenBank/DDBJ databases">
        <authorList>
            <person name="Mitreva M."/>
            <person name="Pepin K.H."/>
            <person name="Mihindukulasuriya K.A."/>
            <person name="Fulton R."/>
            <person name="Fronick C."/>
            <person name="O'Laughlin M."/>
            <person name="Miner T."/>
            <person name="Herter B."/>
            <person name="Rosa B.A."/>
            <person name="Cordes M."/>
            <person name="Tomlinson C."/>
            <person name="Wollam A."/>
            <person name="Palsikar V.B."/>
            <person name="Mardis E.R."/>
            <person name="Wilson R.K."/>
        </authorList>
    </citation>
    <scope>NUCLEOTIDE SEQUENCE [LARGE SCALE GENOMIC DNA]</scope>
    <source>
        <strain evidence="3">KA00274</strain>
    </source>
</reference>
<feature type="transmembrane region" description="Helical" evidence="1">
    <location>
        <begin position="6"/>
        <end position="24"/>
    </location>
</feature>
<dbReference type="Proteomes" id="UP000070080">
    <property type="component" value="Unassembled WGS sequence"/>
</dbReference>
<keyword evidence="1" id="KW-0472">Membrane</keyword>
<protein>
    <submittedName>
        <fullName evidence="2">Uncharacterized protein</fullName>
    </submittedName>
</protein>
<organism evidence="2 3">
    <name type="scientific">Amygdalobacter nucleatus</name>
    <dbReference type="NCBI Taxonomy" id="3029274"/>
    <lineage>
        <taxon>Bacteria</taxon>
        <taxon>Bacillati</taxon>
        <taxon>Bacillota</taxon>
        <taxon>Clostridia</taxon>
        <taxon>Eubacteriales</taxon>
        <taxon>Oscillospiraceae</taxon>
        <taxon>Amygdalobacter</taxon>
    </lineage>
</organism>
<keyword evidence="1" id="KW-1133">Transmembrane helix</keyword>
<dbReference type="STRING" id="1497955.HMPREF1872_00847"/>
<sequence length="74" mass="8320">MNMLPNYILTFIFTVFLIYSFINIKVKKAKVSNGCLYGIGVLIAILLLGMSIYGIIFNIPLGQVQLMIENSFNN</sequence>
<comment type="caution">
    <text evidence="2">The sequence shown here is derived from an EMBL/GenBank/DDBJ whole genome shotgun (WGS) entry which is preliminary data.</text>
</comment>
<evidence type="ECO:0000256" key="1">
    <source>
        <dbReference type="SAM" id="Phobius"/>
    </source>
</evidence>
<feature type="transmembrane region" description="Helical" evidence="1">
    <location>
        <begin position="36"/>
        <end position="57"/>
    </location>
</feature>
<proteinExistence type="predicted"/>
<dbReference type="PATRIC" id="fig|1497955.3.peg.822"/>
<gene>
    <name evidence="2" type="ORF">HMPREF1872_00847</name>
</gene>
<name>A0A133YBK3_9FIRM</name>